<accession>A0A9X4KXV9</accession>
<reference evidence="1" key="1">
    <citation type="submission" date="2022-10" db="EMBL/GenBank/DDBJ databases">
        <title>Comparative genomic analysis of Cohnella hashimotonis sp. nov., isolated from the International Space Station.</title>
        <authorList>
            <person name="Simpson A."/>
            <person name="Venkateswaran K."/>
        </authorList>
    </citation>
    <scope>NUCLEOTIDE SEQUENCE</scope>
    <source>
        <strain evidence="1">DSM 28161</strain>
    </source>
</reference>
<evidence type="ECO:0000313" key="1">
    <source>
        <dbReference type="EMBL" id="MDG0813304.1"/>
    </source>
</evidence>
<organism evidence="1 2">
    <name type="scientific">Cohnella rhizosphaerae</name>
    <dbReference type="NCBI Taxonomy" id="1457232"/>
    <lineage>
        <taxon>Bacteria</taxon>
        <taxon>Bacillati</taxon>
        <taxon>Bacillota</taxon>
        <taxon>Bacilli</taxon>
        <taxon>Bacillales</taxon>
        <taxon>Paenibacillaceae</taxon>
        <taxon>Cohnella</taxon>
    </lineage>
</organism>
<name>A0A9X4KXV9_9BACL</name>
<protein>
    <submittedName>
        <fullName evidence="1">Uncharacterized protein</fullName>
    </submittedName>
</protein>
<gene>
    <name evidence="1" type="ORF">OMP40_31470</name>
</gene>
<sequence length="55" mass="6223">MMDAAETRWDRGKQEVVETLTLFSTADRNGRMTTLLPGRRVGRAARACACWQLKP</sequence>
<comment type="caution">
    <text evidence="1">The sequence shown here is derived from an EMBL/GenBank/DDBJ whole genome shotgun (WGS) entry which is preliminary data.</text>
</comment>
<dbReference type="EMBL" id="JAPDIA010000008">
    <property type="protein sequence ID" value="MDG0813304.1"/>
    <property type="molecule type" value="Genomic_DNA"/>
</dbReference>
<dbReference type="Proteomes" id="UP001153404">
    <property type="component" value="Unassembled WGS sequence"/>
</dbReference>
<dbReference type="RefSeq" id="WP_277537152.1">
    <property type="nucleotide sequence ID" value="NZ_JAPDIA010000008.1"/>
</dbReference>
<proteinExistence type="predicted"/>
<evidence type="ECO:0000313" key="2">
    <source>
        <dbReference type="Proteomes" id="UP001153404"/>
    </source>
</evidence>
<dbReference type="AlphaFoldDB" id="A0A9X4KXV9"/>
<keyword evidence="2" id="KW-1185">Reference proteome</keyword>